<evidence type="ECO:0000259" key="1">
    <source>
        <dbReference type="Pfam" id="PF05685"/>
    </source>
</evidence>
<feature type="domain" description="Putative restriction endonuclease" evidence="1">
    <location>
        <begin position="28"/>
        <end position="186"/>
    </location>
</feature>
<dbReference type="InterPro" id="IPR011335">
    <property type="entry name" value="Restrct_endonuc-II-like"/>
</dbReference>
<evidence type="ECO:0000313" key="3">
    <source>
        <dbReference type="Proteomes" id="UP000695264"/>
    </source>
</evidence>
<protein>
    <submittedName>
        <fullName evidence="2">Uma2 family endonuclease</fullName>
    </submittedName>
</protein>
<sequence>MSAAAVEHSRDEPTLLEVADRLAQELVGYRVEVLGGEITVSPSADSGHARSLTHLMLALAPLHGETSEVFQALGIMLPDGPSDFAIPDLCVVEAEIEKHHIKSNGYDPVAFRLVVEITSSNLNDDLTRKPIAYARAGVPVHLVADHKNRRVLVMTDPVDGQYRVRAVHRPGESFALPEPVGKPLKLDVDKILGHN</sequence>
<keyword evidence="3" id="KW-1185">Reference proteome</keyword>
<proteinExistence type="predicted"/>
<dbReference type="RefSeq" id="WP_168101123.1">
    <property type="nucleotide sequence ID" value="NZ_JAATEN010000005.1"/>
</dbReference>
<dbReference type="InterPro" id="IPR012296">
    <property type="entry name" value="Nuclease_put_TT1808"/>
</dbReference>
<dbReference type="InterPro" id="IPR008538">
    <property type="entry name" value="Uma2"/>
</dbReference>
<dbReference type="PANTHER" id="PTHR35400:SF3">
    <property type="entry name" value="SLL1072 PROTEIN"/>
    <property type="match status" value="1"/>
</dbReference>
<dbReference type="Pfam" id="PF05685">
    <property type="entry name" value="Uma2"/>
    <property type="match status" value="1"/>
</dbReference>
<dbReference type="GO" id="GO:0004519">
    <property type="term" value="F:endonuclease activity"/>
    <property type="evidence" value="ECO:0007669"/>
    <property type="project" value="UniProtKB-KW"/>
</dbReference>
<dbReference type="PANTHER" id="PTHR35400">
    <property type="entry name" value="SLR1083 PROTEIN"/>
    <property type="match status" value="1"/>
</dbReference>
<organism evidence="2 3">
    <name type="scientific">Streptomyces zingiberis</name>
    <dbReference type="NCBI Taxonomy" id="2053010"/>
    <lineage>
        <taxon>Bacteria</taxon>
        <taxon>Bacillati</taxon>
        <taxon>Actinomycetota</taxon>
        <taxon>Actinomycetes</taxon>
        <taxon>Kitasatosporales</taxon>
        <taxon>Streptomycetaceae</taxon>
        <taxon>Streptomyces</taxon>
    </lineage>
</organism>
<keyword evidence="2" id="KW-0255">Endonuclease</keyword>
<keyword evidence="2" id="KW-0540">Nuclease</keyword>
<evidence type="ECO:0000313" key="2">
    <source>
        <dbReference type="EMBL" id="NJQ00503.1"/>
    </source>
</evidence>
<dbReference type="SUPFAM" id="SSF52980">
    <property type="entry name" value="Restriction endonuclease-like"/>
    <property type="match status" value="1"/>
</dbReference>
<comment type="caution">
    <text evidence="2">The sequence shown here is derived from an EMBL/GenBank/DDBJ whole genome shotgun (WGS) entry which is preliminary data.</text>
</comment>
<gene>
    <name evidence="2" type="ORF">HCK00_08115</name>
</gene>
<dbReference type="EMBL" id="JAATEN010000005">
    <property type="protein sequence ID" value="NJQ00503.1"/>
    <property type="molecule type" value="Genomic_DNA"/>
</dbReference>
<reference evidence="2 3" key="1">
    <citation type="submission" date="2020-03" db="EMBL/GenBank/DDBJ databases">
        <title>WGS of actinomycetes isolated from Thailand.</title>
        <authorList>
            <person name="Thawai C."/>
        </authorList>
    </citation>
    <scope>NUCLEOTIDE SEQUENCE [LARGE SCALE GENOMIC DNA]</scope>
    <source>
        <strain evidence="2 3">PLAI 1-29</strain>
    </source>
</reference>
<dbReference type="Proteomes" id="UP000695264">
    <property type="component" value="Unassembled WGS sequence"/>
</dbReference>
<name>A0ABX1BTT7_9ACTN</name>
<dbReference type="CDD" id="cd06260">
    <property type="entry name" value="DUF820-like"/>
    <property type="match status" value="1"/>
</dbReference>
<accession>A0ABX1BTT7</accession>
<keyword evidence="2" id="KW-0378">Hydrolase</keyword>
<dbReference type="Gene3D" id="3.90.1570.10">
    <property type="entry name" value="tt1808, chain A"/>
    <property type="match status" value="1"/>
</dbReference>